<keyword evidence="13" id="KW-1185">Reference proteome</keyword>
<dbReference type="FunFam" id="3.40.50.300:FF:000059">
    <property type="entry name" value="ABC transporter G family member 40"/>
    <property type="match status" value="1"/>
</dbReference>
<feature type="transmembrane region" description="Helical" evidence="10">
    <location>
        <begin position="785"/>
        <end position="806"/>
    </location>
</feature>
<evidence type="ECO:0000313" key="12">
    <source>
        <dbReference type="EMBL" id="EPS72570.1"/>
    </source>
</evidence>
<dbReference type="PROSITE" id="PS50893">
    <property type="entry name" value="ABC_TRANSPORTER_2"/>
    <property type="match status" value="1"/>
</dbReference>
<evidence type="ECO:0000256" key="1">
    <source>
        <dbReference type="ARBA" id="ARBA00004141"/>
    </source>
</evidence>
<dbReference type="SMR" id="S8CZS6"/>
<feature type="transmembrane region" description="Helical" evidence="10">
    <location>
        <begin position="934"/>
        <end position="953"/>
    </location>
</feature>
<accession>S8CZS6</accession>
<keyword evidence="3" id="KW-0813">Transport</keyword>
<dbReference type="Proteomes" id="UP000015453">
    <property type="component" value="Unassembled WGS sequence"/>
</dbReference>
<dbReference type="EMBL" id="AUSU01000784">
    <property type="protein sequence ID" value="EPS72570.1"/>
    <property type="molecule type" value="Genomic_DNA"/>
</dbReference>
<feature type="transmembrane region" description="Helical" evidence="10">
    <location>
        <begin position="334"/>
        <end position="352"/>
    </location>
</feature>
<feature type="transmembrane region" description="Helical" evidence="10">
    <location>
        <begin position="270"/>
        <end position="292"/>
    </location>
</feature>
<proteinExistence type="inferred from homology"/>
<dbReference type="InterPro" id="IPR027417">
    <property type="entry name" value="P-loop_NTPase"/>
</dbReference>
<feature type="transmembrane region" description="Helical" evidence="10">
    <location>
        <begin position="865"/>
        <end position="889"/>
    </location>
</feature>
<dbReference type="InterPro" id="IPR013525">
    <property type="entry name" value="ABC2_TM"/>
</dbReference>
<evidence type="ECO:0000256" key="8">
    <source>
        <dbReference type="ARBA" id="ARBA00022989"/>
    </source>
</evidence>
<comment type="subcellular location">
    <subcellularLocation>
        <location evidence="1">Membrane</location>
        <topology evidence="1">Multi-pass membrane protein</topology>
    </subcellularLocation>
</comment>
<dbReference type="GO" id="GO:0005886">
    <property type="term" value="C:plasma membrane"/>
    <property type="evidence" value="ECO:0007669"/>
    <property type="project" value="UniProtKB-ARBA"/>
</dbReference>
<comment type="similarity">
    <text evidence="2">Belongs to the ABC transporter superfamily. ABCG family. PDR (TC 3.A.1.205) subfamily.</text>
</comment>
<gene>
    <name evidence="12" type="ORF">M569_02187</name>
</gene>
<evidence type="ECO:0000256" key="9">
    <source>
        <dbReference type="ARBA" id="ARBA00023136"/>
    </source>
</evidence>
<dbReference type="GO" id="GO:0016887">
    <property type="term" value="F:ATP hydrolysis activity"/>
    <property type="evidence" value="ECO:0007669"/>
    <property type="project" value="InterPro"/>
</dbReference>
<keyword evidence="5" id="KW-0677">Repeat</keyword>
<dbReference type="PANTHER" id="PTHR19241">
    <property type="entry name" value="ATP-BINDING CASSETTE TRANSPORTER"/>
    <property type="match status" value="1"/>
</dbReference>
<evidence type="ECO:0000256" key="3">
    <source>
        <dbReference type="ARBA" id="ARBA00022448"/>
    </source>
</evidence>
<dbReference type="InterPro" id="IPR013581">
    <property type="entry name" value="PDR_assoc"/>
</dbReference>
<keyword evidence="8 10" id="KW-1133">Transmembrane helix</keyword>
<dbReference type="InterPro" id="IPR003593">
    <property type="entry name" value="AAA+_ATPase"/>
</dbReference>
<evidence type="ECO:0000256" key="6">
    <source>
        <dbReference type="ARBA" id="ARBA00022741"/>
    </source>
</evidence>
<dbReference type="Pfam" id="PF19055">
    <property type="entry name" value="ABC2_membrane_7"/>
    <property type="match status" value="1"/>
</dbReference>
<feature type="transmembrane region" description="Helical" evidence="10">
    <location>
        <begin position="901"/>
        <end position="922"/>
    </location>
</feature>
<dbReference type="Gene3D" id="3.40.50.300">
    <property type="entry name" value="P-loop containing nucleotide triphosphate hydrolases"/>
    <property type="match status" value="2"/>
</dbReference>
<feature type="transmembrane region" description="Helical" evidence="10">
    <location>
        <begin position="412"/>
        <end position="439"/>
    </location>
</feature>
<keyword evidence="4 10" id="KW-0812">Transmembrane</keyword>
<dbReference type="InterPro" id="IPR043926">
    <property type="entry name" value="ABCG_dom"/>
</dbReference>
<name>S8CZS6_9LAMI</name>
<dbReference type="SUPFAM" id="SSF52540">
    <property type="entry name" value="P-loop containing nucleoside triphosphate hydrolases"/>
    <property type="match status" value="2"/>
</dbReference>
<reference evidence="12 13" key="1">
    <citation type="journal article" date="2013" name="BMC Genomics">
        <title>The miniature genome of a carnivorous plant Genlisea aurea contains a low number of genes and short non-coding sequences.</title>
        <authorList>
            <person name="Leushkin E.V."/>
            <person name="Sutormin R.A."/>
            <person name="Nabieva E.R."/>
            <person name="Penin A.A."/>
            <person name="Kondrashov A.S."/>
            <person name="Logacheva M.D."/>
        </authorList>
    </citation>
    <scope>NUCLEOTIDE SEQUENCE [LARGE SCALE GENOMIC DNA]</scope>
</reference>
<dbReference type="InterPro" id="IPR003439">
    <property type="entry name" value="ABC_transporter-like_ATP-bd"/>
</dbReference>
<dbReference type="OrthoDB" id="66620at2759"/>
<comment type="caution">
    <text evidence="12">The sequence shown here is derived from an EMBL/GenBank/DDBJ whole genome shotgun (WGS) entry which is preliminary data.</text>
</comment>
<dbReference type="Pfam" id="PF01061">
    <property type="entry name" value="ABC2_membrane"/>
    <property type="match status" value="2"/>
</dbReference>
<dbReference type="InterPro" id="IPR034003">
    <property type="entry name" value="ABCG_PDR_2"/>
</dbReference>
<organism evidence="12 13">
    <name type="scientific">Genlisea aurea</name>
    <dbReference type="NCBI Taxonomy" id="192259"/>
    <lineage>
        <taxon>Eukaryota</taxon>
        <taxon>Viridiplantae</taxon>
        <taxon>Streptophyta</taxon>
        <taxon>Embryophyta</taxon>
        <taxon>Tracheophyta</taxon>
        <taxon>Spermatophyta</taxon>
        <taxon>Magnoliopsida</taxon>
        <taxon>eudicotyledons</taxon>
        <taxon>Gunneridae</taxon>
        <taxon>Pentapetalae</taxon>
        <taxon>asterids</taxon>
        <taxon>lamiids</taxon>
        <taxon>Lamiales</taxon>
        <taxon>Lentibulariaceae</taxon>
        <taxon>Genlisea</taxon>
    </lineage>
</organism>
<feature type="transmembrane region" description="Helical" evidence="10">
    <location>
        <begin position="221"/>
        <end position="240"/>
    </location>
</feature>
<dbReference type="SMART" id="SM00382">
    <property type="entry name" value="AAA"/>
    <property type="match status" value="1"/>
</dbReference>
<protein>
    <recommendedName>
        <fullName evidence="11">ABC transporter domain-containing protein</fullName>
    </recommendedName>
</protein>
<keyword evidence="7" id="KW-0067">ATP-binding</keyword>
<evidence type="ECO:0000256" key="5">
    <source>
        <dbReference type="ARBA" id="ARBA00022737"/>
    </source>
</evidence>
<dbReference type="Pfam" id="PF08370">
    <property type="entry name" value="PDR_assoc"/>
    <property type="match status" value="1"/>
</dbReference>
<feature type="transmembrane region" description="Helical" evidence="10">
    <location>
        <begin position="304"/>
        <end position="322"/>
    </location>
</feature>
<sequence>GEMLVGPYKTFFMDEISNGLDSWTTYKVISAIKHFTQIFEGTVLISLLQPDPEVYKLFDDLVLFSDGQIVYQGPTKSALEFFQHMGFKCPERKGIPDYLQEVMSKKDQSKYWVHGDQKPHEYISISDFVAAFDKYETGKRVSYELDIPFDKNKSHPHALATTQYGVPKMDLFRACAAREFRIMTRNSFFYVFRISRFGIMALIVMTLFLRTQRRKSVEGGLVEVGSIFYTVTTIMFSSNAESAMVISKLPIIYKQRRCFYPTWSYGISSWIVKIPIQMVEVAAYWGITYYVIGYDPNIERFLKQYLIIFFELQAAIALFRFIGAVMRNQVIAKSWGFVSLLVIMSTSGFILSRDDTKRWWIWAYYISPMMYAQNALVVNEFTGHSWNKVMAGITESLGIQVLKTGQFFTESYWYFIGLGALICMSLLYNLGYVLALSFLNRENDVMILPFEPHSITFSDITYSIDIASDDRLMILNGITGVFRPGILTALMGVSGAGKTTLMDVLAGRKTHGCIKGNITVSGYPKDQGTFARIFGYCEQNDIHSPNITVYESLVFSAWLRLSPEINANTRKVFVEKVMDLVELSPLRSRIVGVPGVNGLSPEQRKRLTIAVELVANPSIIFMDEPTSGLDSRAAAIVMRTVRNTVDTGRTVVCTIHQPNVDIFEAFDQLFLMKQGGEEIYVGPIGRNSRHLINYFETIEGVPKIKKGYNPAMWVLEITSSSDIDFGEVYRNSELYRKNIEMVELQSNPLSGKRDIHFSTKYSQPMMCQFLACAWKLHRSYWHSPLYTALNIAYTMLLSMIVGSMFWDLGSRKTSQRDLINATGCLLASSSFIGLQCSTSVQPVVAVERNVTYRERAAGMYSSWPYALAQIVIEVPYILVQTSIYAPIVYAMIGYEWTIGKFVWYMYFIFFTTLYASYFGMAISSMVATQQKSAILSGAFYSIWILFSGFPLPIPRAPIWWRWYCYLNPTTWTLYGMTASQFGDVEGHVENNESAREFIESYFGYKRELVSVAAVTVFSFALVYALAFAVSMKVLSFQKR</sequence>
<dbReference type="AlphaFoldDB" id="S8CZS6"/>
<evidence type="ECO:0000259" key="11">
    <source>
        <dbReference type="PROSITE" id="PS50893"/>
    </source>
</evidence>
<evidence type="ECO:0000256" key="4">
    <source>
        <dbReference type="ARBA" id="ARBA00022692"/>
    </source>
</evidence>
<keyword evidence="6" id="KW-0547">Nucleotide-binding</keyword>
<feature type="domain" description="ABC transporter" evidence="11">
    <location>
        <begin position="455"/>
        <end position="699"/>
    </location>
</feature>
<evidence type="ECO:0000256" key="7">
    <source>
        <dbReference type="ARBA" id="ARBA00022840"/>
    </source>
</evidence>
<evidence type="ECO:0000313" key="13">
    <source>
        <dbReference type="Proteomes" id="UP000015453"/>
    </source>
</evidence>
<evidence type="ECO:0000256" key="2">
    <source>
        <dbReference type="ARBA" id="ARBA00006012"/>
    </source>
</evidence>
<feature type="non-terminal residue" evidence="12">
    <location>
        <position position="1"/>
    </location>
</feature>
<evidence type="ECO:0000256" key="10">
    <source>
        <dbReference type="SAM" id="Phobius"/>
    </source>
</evidence>
<dbReference type="GO" id="GO:0140359">
    <property type="term" value="F:ABC-type transporter activity"/>
    <property type="evidence" value="ECO:0007669"/>
    <property type="project" value="InterPro"/>
</dbReference>
<dbReference type="Pfam" id="PF00005">
    <property type="entry name" value="ABC_tran"/>
    <property type="match status" value="1"/>
</dbReference>
<keyword evidence="9 10" id="KW-0472">Membrane</keyword>
<feature type="transmembrane region" description="Helical" evidence="10">
    <location>
        <begin position="188"/>
        <end position="209"/>
    </location>
</feature>
<feature type="transmembrane region" description="Helical" evidence="10">
    <location>
        <begin position="1008"/>
        <end position="1029"/>
    </location>
</feature>
<dbReference type="GO" id="GO:0005524">
    <property type="term" value="F:ATP binding"/>
    <property type="evidence" value="ECO:0007669"/>
    <property type="project" value="UniProtKB-KW"/>
</dbReference>
<dbReference type="CDD" id="cd03232">
    <property type="entry name" value="ABCG_PDR_domain2"/>
    <property type="match status" value="1"/>
</dbReference>